<feature type="domain" description="Sdz-33 F-box" evidence="1">
    <location>
        <begin position="85"/>
        <end position="138"/>
    </location>
</feature>
<dbReference type="HOGENOM" id="CLU_1316440_0_0_1"/>
<dbReference type="Pfam" id="PF07735">
    <property type="entry name" value="FBA_2"/>
    <property type="match status" value="1"/>
</dbReference>
<dbReference type="InterPro" id="IPR012885">
    <property type="entry name" value="F-box_Sdz-33"/>
</dbReference>
<gene>
    <name evidence="2" type="ORF">CAEBREN_18762</name>
</gene>
<evidence type="ECO:0000313" key="3">
    <source>
        <dbReference type="Proteomes" id="UP000008068"/>
    </source>
</evidence>
<organism evidence="3">
    <name type="scientific">Caenorhabditis brenneri</name>
    <name type="common">Nematode worm</name>
    <dbReference type="NCBI Taxonomy" id="135651"/>
    <lineage>
        <taxon>Eukaryota</taxon>
        <taxon>Metazoa</taxon>
        <taxon>Ecdysozoa</taxon>
        <taxon>Nematoda</taxon>
        <taxon>Chromadorea</taxon>
        <taxon>Rhabditida</taxon>
        <taxon>Rhabditina</taxon>
        <taxon>Rhabditomorpha</taxon>
        <taxon>Rhabditoidea</taxon>
        <taxon>Rhabditidae</taxon>
        <taxon>Peloderinae</taxon>
        <taxon>Caenorhabditis</taxon>
    </lineage>
</organism>
<dbReference type="PANTHER" id="PTHR21503:SF48">
    <property type="entry name" value="F-BOX ASSOCIATED DOMAIN-CONTAINING PROTEIN-RELATED"/>
    <property type="match status" value="1"/>
</dbReference>
<protein>
    <recommendedName>
        <fullName evidence="1">Sdz-33 F-box domain-containing protein</fullName>
    </recommendedName>
</protein>
<dbReference type="AlphaFoldDB" id="G0MFF7"/>
<accession>G0MFF7</accession>
<evidence type="ECO:0000313" key="2">
    <source>
        <dbReference type="EMBL" id="EGT54349.1"/>
    </source>
</evidence>
<proteinExistence type="predicted"/>
<reference evidence="3" key="1">
    <citation type="submission" date="2011-07" db="EMBL/GenBank/DDBJ databases">
        <authorList>
            <consortium name="Caenorhabditis brenneri Sequencing and Analysis Consortium"/>
            <person name="Wilson R.K."/>
        </authorList>
    </citation>
    <scope>NUCLEOTIDE SEQUENCE [LARGE SCALE GENOMIC DNA]</scope>
    <source>
        <strain evidence="3">PB2801</strain>
    </source>
</reference>
<evidence type="ECO:0000259" key="1">
    <source>
        <dbReference type="Pfam" id="PF07735"/>
    </source>
</evidence>
<keyword evidence="3" id="KW-1185">Reference proteome</keyword>
<sequence length="209" mass="23916">MDDFVDIFHVRSVDMYMIFVNISATCVQYLEYALSLGLKIKSFSVSDQRYPVQDLRKILLACAHISSLTVYMSDPPKASVLDCFQEFAVDNLELDVTPGCITLDHLFALVNCSKVNIAQVRFDEADLNKFLKYWLSGTSRLRTMAIQLTSGYRGGNYLNAQFVMEGIDGREIERNKKFEIERSDRVKTIVSIYNIAITLGDFDRNDLEY</sequence>
<dbReference type="InParanoid" id="G0MFF7"/>
<dbReference type="Proteomes" id="UP000008068">
    <property type="component" value="Unassembled WGS sequence"/>
</dbReference>
<dbReference type="EMBL" id="GL379792">
    <property type="protein sequence ID" value="EGT54349.1"/>
    <property type="molecule type" value="Genomic_DNA"/>
</dbReference>
<name>G0MFF7_CAEBE</name>
<dbReference type="PANTHER" id="PTHR21503">
    <property type="entry name" value="F-BOX-CONTAINING HYPOTHETICAL PROTEIN C.ELEGANS"/>
    <property type="match status" value="1"/>
</dbReference>